<dbReference type="OrthoDB" id="9903129at2"/>
<reference evidence="1 2" key="1">
    <citation type="submission" date="2014-11" db="EMBL/GenBank/DDBJ databases">
        <title>Draft Genome Sequences of Paenibacillus polymyxa NRRL B-30509 and Paenibacillus terrae NRRL B-30644, Strains from a Poultry Environment that Produce Tridecaptin A and Paenicidins.</title>
        <authorList>
            <person name="van Belkum M.J."/>
            <person name="Lohans C.T."/>
            <person name="Vederas J.C."/>
        </authorList>
    </citation>
    <scope>NUCLEOTIDE SEQUENCE [LARGE SCALE GENOMIC DNA]</scope>
    <source>
        <strain evidence="1 2">NRRL B-30644</strain>
    </source>
</reference>
<dbReference type="RefSeq" id="WP_044649053.1">
    <property type="nucleotide sequence ID" value="NZ_JTHP01000102.1"/>
</dbReference>
<comment type="caution">
    <text evidence="1">The sequence shown here is derived from an EMBL/GenBank/DDBJ whole genome shotgun (WGS) entry which is preliminary data.</text>
</comment>
<gene>
    <name evidence="1" type="ORF">QD47_27165</name>
</gene>
<organism evidence="1 2">
    <name type="scientific">Paenibacillus terrae</name>
    <dbReference type="NCBI Taxonomy" id="159743"/>
    <lineage>
        <taxon>Bacteria</taxon>
        <taxon>Bacillati</taxon>
        <taxon>Bacillota</taxon>
        <taxon>Bacilli</taxon>
        <taxon>Bacillales</taxon>
        <taxon>Paenibacillaceae</taxon>
        <taxon>Paenibacillus</taxon>
    </lineage>
</organism>
<dbReference type="Proteomes" id="UP000032534">
    <property type="component" value="Unassembled WGS sequence"/>
</dbReference>
<evidence type="ECO:0000313" key="1">
    <source>
        <dbReference type="EMBL" id="KJD42633.1"/>
    </source>
</evidence>
<dbReference type="EMBL" id="JTHP01000102">
    <property type="protein sequence ID" value="KJD42633.1"/>
    <property type="molecule type" value="Genomic_DNA"/>
</dbReference>
<evidence type="ECO:0000313" key="2">
    <source>
        <dbReference type="Proteomes" id="UP000032534"/>
    </source>
</evidence>
<keyword evidence="2" id="KW-1185">Reference proteome</keyword>
<sequence>MIRKYSKIQWASLMGEEQNKFLFHYQFSLHKKMDYSLLLDEFMKRLQAIKFQDGRKIVTIEMEVENIVRKGEEVIFDFNIDTFFEGECSEDWVLETMEAALRKSIVPFNWMKINIAR</sequence>
<accession>A0A0D7WV87</accession>
<dbReference type="AlphaFoldDB" id="A0A0D7WV87"/>
<proteinExistence type="predicted"/>
<dbReference type="PATRIC" id="fig|159743.3.peg.6051"/>
<protein>
    <submittedName>
        <fullName evidence="1">Uncharacterized protein</fullName>
    </submittedName>
</protein>
<name>A0A0D7WV87_9BACL</name>